<keyword evidence="9 10" id="KW-0472">Membrane</keyword>
<dbReference type="EMBL" id="MCFG01000584">
    <property type="protein sequence ID" value="ORX63804.1"/>
    <property type="molecule type" value="Genomic_DNA"/>
</dbReference>
<evidence type="ECO:0000313" key="12">
    <source>
        <dbReference type="EMBL" id="ORX63804.1"/>
    </source>
</evidence>
<proteinExistence type="inferred from homology"/>
<accession>A0A1Y1VSR9</accession>
<evidence type="ECO:0000313" key="13">
    <source>
        <dbReference type="Proteomes" id="UP000193944"/>
    </source>
</evidence>
<evidence type="ECO:0000259" key="11">
    <source>
        <dbReference type="Pfam" id="PF01694"/>
    </source>
</evidence>
<feature type="transmembrane region" description="Helical" evidence="10">
    <location>
        <begin position="288"/>
        <end position="306"/>
    </location>
</feature>
<dbReference type="OrthoDB" id="2146116at2759"/>
<keyword evidence="5 10" id="KW-0812">Transmembrane</keyword>
<feature type="transmembrane region" description="Helical" evidence="10">
    <location>
        <begin position="140"/>
        <end position="162"/>
    </location>
</feature>
<dbReference type="GO" id="GO:0004252">
    <property type="term" value="F:serine-type endopeptidase activity"/>
    <property type="evidence" value="ECO:0007669"/>
    <property type="project" value="InterPro"/>
</dbReference>
<feature type="domain" description="Peptidase S54 rhomboid" evidence="11">
    <location>
        <begin position="138"/>
        <end position="275"/>
    </location>
</feature>
<dbReference type="InterPro" id="IPR035952">
    <property type="entry name" value="Rhomboid-like_sf"/>
</dbReference>
<evidence type="ECO:0000256" key="10">
    <source>
        <dbReference type="RuleBase" id="RU362115"/>
    </source>
</evidence>
<evidence type="ECO:0000256" key="9">
    <source>
        <dbReference type="ARBA" id="ARBA00023136"/>
    </source>
</evidence>
<evidence type="ECO:0000256" key="3">
    <source>
        <dbReference type="ARBA" id="ARBA00009045"/>
    </source>
</evidence>
<dbReference type="AlphaFoldDB" id="A0A1Y1VSR9"/>
<name>A0A1Y1VSR9_9FUNG</name>
<evidence type="ECO:0000256" key="4">
    <source>
        <dbReference type="ARBA" id="ARBA00022670"/>
    </source>
</evidence>
<evidence type="ECO:0000256" key="6">
    <source>
        <dbReference type="ARBA" id="ARBA00022801"/>
    </source>
</evidence>
<dbReference type="EC" id="3.4.21.105" evidence="10"/>
<dbReference type="STRING" id="1754192.A0A1Y1VSR9"/>
<feature type="transmembrane region" description="Helical" evidence="10">
    <location>
        <begin position="201"/>
        <end position="222"/>
    </location>
</feature>
<evidence type="ECO:0000256" key="5">
    <source>
        <dbReference type="ARBA" id="ARBA00022692"/>
    </source>
</evidence>
<sequence length="333" mass="37815">MTLSKGIENDIKSSKERKIYKPYFIITISIIQIIVFLISFYINYKSTGKVISDLKDNFMIGPSDSVLIKMGARYPLCMKKNKNSTTNYYECPIGIQGTIPIEQITLDNSPNGTLLKNPFYCSTSDICGFGLKDNKNPNQWFRFFFPIFIHKGILHIVINLVFQIRCGMSLEKVYNFWRIMIIYFASGIFGFIFEAGSLEKIPVIGCSGALYGLIACVLLDLIKNWKVIVNPVKDLIILIITIIISLGFGILPFIDNFSHIGGFIMGILVSIIILPSNKSSGQSQKTKMISIIISVLISCFLFFWTIRQFYVSNKKCEWCQYLNCPPIIDICKI</sequence>
<dbReference type="Gene3D" id="1.20.1540.10">
    <property type="entry name" value="Rhomboid-like"/>
    <property type="match status" value="1"/>
</dbReference>
<comment type="similarity">
    <text evidence="3 10">Belongs to the peptidase S54 family.</text>
</comment>
<feature type="transmembrane region" description="Helical" evidence="10">
    <location>
        <begin position="174"/>
        <end position="195"/>
    </location>
</feature>
<evidence type="ECO:0000256" key="1">
    <source>
        <dbReference type="ARBA" id="ARBA00000156"/>
    </source>
</evidence>
<evidence type="ECO:0000256" key="2">
    <source>
        <dbReference type="ARBA" id="ARBA00004141"/>
    </source>
</evidence>
<dbReference type="InterPro" id="IPR022764">
    <property type="entry name" value="Peptidase_S54_rhomboid_dom"/>
</dbReference>
<reference evidence="12 13" key="1">
    <citation type="submission" date="2016-08" db="EMBL/GenBank/DDBJ databases">
        <title>A Parts List for Fungal Cellulosomes Revealed by Comparative Genomics.</title>
        <authorList>
            <consortium name="DOE Joint Genome Institute"/>
            <person name="Haitjema C.H."/>
            <person name="Gilmore S.P."/>
            <person name="Henske J.K."/>
            <person name="Solomon K.V."/>
            <person name="De Groot R."/>
            <person name="Kuo A."/>
            <person name="Mondo S.J."/>
            <person name="Salamov A.A."/>
            <person name="Labutti K."/>
            <person name="Zhao Z."/>
            <person name="Chiniquy J."/>
            <person name="Barry K."/>
            <person name="Brewer H.M."/>
            <person name="Purvine S.O."/>
            <person name="Wright A.T."/>
            <person name="Boxma B."/>
            <person name="Van Alen T."/>
            <person name="Hackstein J.H."/>
            <person name="Baker S.E."/>
            <person name="Grigoriev I.V."/>
            <person name="O'Malley M.A."/>
        </authorList>
    </citation>
    <scope>NUCLEOTIDE SEQUENCE [LARGE SCALE GENOMIC DNA]</scope>
    <source>
        <strain evidence="12 13">S4</strain>
    </source>
</reference>
<dbReference type="PANTHER" id="PTHR22936">
    <property type="entry name" value="RHOMBOID-RELATED"/>
    <property type="match status" value="1"/>
</dbReference>
<dbReference type="InterPro" id="IPR002610">
    <property type="entry name" value="Peptidase_S54_rhomboid-like"/>
</dbReference>
<keyword evidence="6 10" id="KW-0378">Hydrolase</keyword>
<comment type="catalytic activity">
    <reaction evidence="1 10">
        <text>Cleaves type-1 transmembrane domains using a catalytic dyad composed of serine and histidine that are contributed by different transmembrane domains.</text>
        <dbReference type="EC" id="3.4.21.105"/>
    </reaction>
</comment>
<organism evidence="12 13">
    <name type="scientific">Anaeromyces robustus</name>
    <dbReference type="NCBI Taxonomy" id="1754192"/>
    <lineage>
        <taxon>Eukaryota</taxon>
        <taxon>Fungi</taxon>
        <taxon>Fungi incertae sedis</taxon>
        <taxon>Chytridiomycota</taxon>
        <taxon>Chytridiomycota incertae sedis</taxon>
        <taxon>Neocallimastigomycetes</taxon>
        <taxon>Neocallimastigales</taxon>
        <taxon>Neocallimastigaceae</taxon>
        <taxon>Anaeromyces</taxon>
    </lineage>
</organism>
<dbReference type="Proteomes" id="UP000193944">
    <property type="component" value="Unassembled WGS sequence"/>
</dbReference>
<feature type="transmembrane region" description="Helical" evidence="10">
    <location>
        <begin position="260"/>
        <end position="276"/>
    </location>
</feature>
<keyword evidence="13" id="KW-1185">Reference proteome</keyword>
<protein>
    <recommendedName>
        <fullName evidence="10">Rhomboid-type serine protease</fullName>
        <ecNumber evidence="10">3.4.21.105</ecNumber>
    </recommendedName>
</protein>
<feature type="transmembrane region" description="Helical" evidence="10">
    <location>
        <begin position="234"/>
        <end position="254"/>
    </location>
</feature>
<feature type="transmembrane region" description="Helical" evidence="10">
    <location>
        <begin position="20"/>
        <end position="42"/>
    </location>
</feature>
<comment type="subcellular location">
    <subcellularLocation>
        <location evidence="2 10">Membrane</location>
        <topology evidence="2 10">Multi-pass membrane protein</topology>
    </subcellularLocation>
</comment>
<evidence type="ECO:0000256" key="7">
    <source>
        <dbReference type="ARBA" id="ARBA00022825"/>
    </source>
</evidence>
<reference evidence="12 13" key="2">
    <citation type="submission" date="2016-08" db="EMBL/GenBank/DDBJ databases">
        <title>Pervasive Adenine N6-methylation of Active Genes in Fungi.</title>
        <authorList>
            <consortium name="DOE Joint Genome Institute"/>
            <person name="Mondo S.J."/>
            <person name="Dannebaum R.O."/>
            <person name="Kuo R.C."/>
            <person name="Labutti K."/>
            <person name="Haridas S."/>
            <person name="Kuo A."/>
            <person name="Salamov A."/>
            <person name="Ahrendt S.R."/>
            <person name="Lipzen A."/>
            <person name="Sullivan W."/>
            <person name="Andreopoulos W.B."/>
            <person name="Clum A."/>
            <person name="Lindquist E."/>
            <person name="Daum C."/>
            <person name="Ramamoorthy G.K."/>
            <person name="Gryganskyi A."/>
            <person name="Culley D."/>
            <person name="Magnuson J.K."/>
            <person name="James T.Y."/>
            <person name="O'Malley M.A."/>
            <person name="Stajich J.E."/>
            <person name="Spatafora J.W."/>
            <person name="Visel A."/>
            <person name="Grigoriev I.V."/>
        </authorList>
    </citation>
    <scope>NUCLEOTIDE SEQUENCE [LARGE SCALE GENOMIC DNA]</scope>
    <source>
        <strain evidence="12 13">S4</strain>
    </source>
</reference>
<dbReference type="PANTHER" id="PTHR22936:SF69">
    <property type="entry name" value="RHOMBOID-LIKE PROTEIN"/>
    <property type="match status" value="1"/>
</dbReference>
<gene>
    <name evidence="12" type="ORF">BCR32DRAFT_213341</name>
</gene>
<dbReference type="GO" id="GO:0006508">
    <property type="term" value="P:proteolysis"/>
    <property type="evidence" value="ECO:0007669"/>
    <property type="project" value="UniProtKB-KW"/>
</dbReference>
<dbReference type="Pfam" id="PF01694">
    <property type="entry name" value="Rhomboid"/>
    <property type="match status" value="1"/>
</dbReference>
<evidence type="ECO:0000256" key="8">
    <source>
        <dbReference type="ARBA" id="ARBA00022989"/>
    </source>
</evidence>
<dbReference type="GO" id="GO:0016020">
    <property type="term" value="C:membrane"/>
    <property type="evidence" value="ECO:0007669"/>
    <property type="project" value="UniProtKB-SubCell"/>
</dbReference>
<keyword evidence="4 10" id="KW-0645">Protease</keyword>
<comment type="caution">
    <text evidence="12">The sequence shown here is derived from an EMBL/GenBank/DDBJ whole genome shotgun (WGS) entry which is preliminary data.</text>
</comment>
<dbReference type="SUPFAM" id="SSF144091">
    <property type="entry name" value="Rhomboid-like"/>
    <property type="match status" value="1"/>
</dbReference>
<keyword evidence="7 10" id="KW-0720">Serine protease</keyword>
<keyword evidence="8 10" id="KW-1133">Transmembrane helix</keyword>
<comment type="function">
    <text evidence="10">Serine protease involved in intramembrane proteolysis.</text>
</comment>